<evidence type="ECO:0000259" key="1">
    <source>
        <dbReference type="Pfam" id="PF06983"/>
    </source>
</evidence>
<dbReference type="InterPro" id="IPR028973">
    <property type="entry name" value="PhnB-like"/>
</dbReference>
<accession>A0A1G9EDA0</accession>
<dbReference type="EMBL" id="FNFD01000010">
    <property type="protein sequence ID" value="SDK74150.1"/>
    <property type="molecule type" value="Genomic_DNA"/>
</dbReference>
<organism evidence="2 3">
    <name type="scientific">Pseudomonas indica</name>
    <dbReference type="NCBI Taxonomy" id="137658"/>
    <lineage>
        <taxon>Bacteria</taxon>
        <taxon>Pseudomonadati</taxon>
        <taxon>Pseudomonadota</taxon>
        <taxon>Gammaproteobacteria</taxon>
        <taxon>Pseudomonadales</taxon>
        <taxon>Pseudomonadaceae</taxon>
        <taxon>Pseudomonas</taxon>
    </lineage>
</organism>
<gene>
    <name evidence="2" type="ORF">SAMN05216186_11021</name>
</gene>
<dbReference type="Gene3D" id="3.10.180.10">
    <property type="entry name" value="2,3-Dihydroxybiphenyl 1,2-Dioxygenase, domain 1"/>
    <property type="match status" value="1"/>
</dbReference>
<dbReference type="RefSeq" id="WP_084337848.1">
    <property type="nucleotide sequence ID" value="NZ_FNFD01000010.1"/>
</dbReference>
<dbReference type="PANTHER" id="PTHR33990">
    <property type="entry name" value="PROTEIN YJDN-RELATED"/>
    <property type="match status" value="1"/>
</dbReference>
<proteinExistence type="predicted"/>
<dbReference type="CDD" id="cd06588">
    <property type="entry name" value="PhnB_like"/>
    <property type="match status" value="1"/>
</dbReference>
<keyword evidence="3" id="KW-1185">Reference proteome</keyword>
<protein>
    <submittedName>
        <fullName evidence="2">PhnB protein</fullName>
    </submittedName>
</protein>
<dbReference type="InterPro" id="IPR029068">
    <property type="entry name" value="Glyas_Bleomycin-R_OHBP_Dase"/>
</dbReference>
<evidence type="ECO:0000313" key="3">
    <source>
        <dbReference type="Proteomes" id="UP000198706"/>
    </source>
</evidence>
<dbReference type="AlphaFoldDB" id="A0A1G9EDA0"/>
<dbReference type="PANTHER" id="PTHR33990:SF1">
    <property type="entry name" value="PROTEIN YJDN"/>
    <property type="match status" value="1"/>
</dbReference>
<name>A0A1G9EDA0_9PSED</name>
<feature type="domain" description="PhnB-like" evidence="1">
    <location>
        <begin position="5"/>
        <end position="132"/>
    </location>
</feature>
<dbReference type="Pfam" id="PF06983">
    <property type="entry name" value="3-dmu-9_3-mt"/>
    <property type="match status" value="1"/>
</dbReference>
<dbReference type="STRING" id="137658.SAMN05216186_11021"/>
<sequence length="137" mass="15084">MLVQAYLFFHGRCEEALTFYRQALGAEVSELLRFSDSPDPLPEGMLPPGYESKVMHCCFRIGETQVMASDGCSAEQPGFKGFSLSITLPSAAEADRIFTALGEGGQVQMPLGKTFWSPCFGIVMDRFGVSWMLNVIE</sequence>
<dbReference type="SUPFAM" id="SSF54593">
    <property type="entry name" value="Glyoxalase/Bleomycin resistance protein/Dihydroxybiphenyl dioxygenase"/>
    <property type="match status" value="1"/>
</dbReference>
<dbReference type="Proteomes" id="UP000198706">
    <property type="component" value="Unassembled WGS sequence"/>
</dbReference>
<evidence type="ECO:0000313" key="2">
    <source>
        <dbReference type="EMBL" id="SDK74150.1"/>
    </source>
</evidence>
<reference evidence="2 3" key="1">
    <citation type="submission" date="2016-10" db="EMBL/GenBank/DDBJ databases">
        <authorList>
            <person name="de Groot N.N."/>
        </authorList>
    </citation>
    <scope>NUCLEOTIDE SEQUENCE [LARGE SCALE GENOMIC DNA]</scope>
    <source>
        <strain evidence="2 3">JCM 21544</strain>
    </source>
</reference>